<protein>
    <submittedName>
        <fullName evidence="1">Pyrimidine dimer DNA glycosylase/endonuclease V</fullName>
    </submittedName>
</protein>
<evidence type="ECO:0000313" key="1">
    <source>
        <dbReference type="EMBL" id="MFB6490212.1"/>
    </source>
</evidence>
<gene>
    <name evidence="1" type="ORF">TU35_003015</name>
</gene>
<dbReference type="EMBL" id="JZWT02000006">
    <property type="protein sequence ID" value="MFB6490212.1"/>
    <property type="molecule type" value="Genomic_DNA"/>
</dbReference>
<evidence type="ECO:0000313" key="2">
    <source>
        <dbReference type="Proteomes" id="UP000033636"/>
    </source>
</evidence>
<organism evidence="1 2">
    <name type="scientific">Thermoproteus sp. AZ2</name>
    <dbReference type="NCBI Taxonomy" id="1609232"/>
    <lineage>
        <taxon>Archaea</taxon>
        <taxon>Thermoproteota</taxon>
        <taxon>Thermoprotei</taxon>
        <taxon>Thermoproteales</taxon>
        <taxon>Thermoproteaceae</taxon>
        <taxon>Thermoproteus</taxon>
    </lineage>
</organism>
<comment type="caution">
    <text evidence="1">The sequence shown here is derived from an EMBL/GenBank/DDBJ whole genome shotgun (WGS) entry which is preliminary data.</text>
</comment>
<sequence length="187" mass="21944">MQVFRPYIDWKRSAAVLDNKRLGKQRVEAKQVLLAILRKAGLLRDGRRGWLNHPIVLMYFNGGWPYIEDLVGFFNAVVDEWRRRGFANSISLEDIRGLLKGVGVSGTPITHVHEVEYRRILMLKEPCWYLNKFPEDEVEEVFETEPTPIKGINLWLFAAMDKYREFVAKVKRGERPCRPLFPPERFP</sequence>
<reference evidence="1" key="1">
    <citation type="submission" date="2024-07" db="EMBL/GenBank/DDBJ databases">
        <title>Metagenome and Metagenome-Assembled Genomes of Archaea from a hot spring from the geothermal field of Los Azufres, Mexico.</title>
        <authorList>
            <person name="Marin-Paredes R."/>
            <person name="Martinez-Romero E."/>
            <person name="Servin-Garciduenas L.E."/>
        </authorList>
    </citation>
    <scope>NUCLEOTIDE SEQUENCE</scope>
</reference>
<name>A0ACC6UZI1_9CREN</name>
<accession>A0ACC6UZI1</accession>
<proteinExistence type="predicted"/>
<dbReference type="Proteomes" id="UP000033636">
    <property type="component" value="Unassembled WGS sequence"/>
</dbReference>